<feature type="transmembrane region" description="Helical" evidence="6">
    <location>
        <begin position="175"/>
        <end position="193"/>
    </location>
</feature>
<keyword evidence="8" id="KW-1185">Reference proteome</keyword>
<dbReference type="CDD" id="cd06173">
    <property type="entry name" value="MFS_MefA_like"/>
    <property type="match status" value="1"/>
</dbReference>
<feature type="transmembrane region" description="Helical" evidence="6">
    <location>
        <begin position="287"/>
        <end position="306"/>
    </location>
</feature>
<dbReference type="EMBL" id="CP016761">
    <property type="protein sequence ID" value="ANX11032.1"/>
    <property type="molecule type" value="Genomic_DNA"/>
</dbReference>
<dbReference type="KEGG" id="far:ABE41_003365"/>
<feature type="transmembrane region" description="Helical" evidence="6">
    <location>
        <begin position="312"/>
        <end position="335"/>
    </location>
</feature>
<feature type="transmembrane region" description="Helical" evidence="6">
    <location>
        <begin position="347"/>
        <end position="368"/>
    </location>
</feature>
<feature type="transmembrane region" description="Helical" evidence="6">
    <location>
        <begin position="12"/>
        <end position="38"/>
    </location>
</feature>
<feature type="transmembrane region" description="Helical" evidence="6">
    <location>
        <begin position="224"/>
        <end position="246"/>
    </location>
</feature>
<dbReference type="Pfam" id="PF07690">
    <property type="entry name" value="MFS_1"/>
    <property type="match status" value="1"/>
</dbReference>
<evidence type="ECO:0000313" key="8">
    <source>
        <dbReference type="Proteomes" id="UP000077412"/>
    </source>
</evidence>
<dbReference type="PANTHER" id="PTHR23513">
    <property type="entry name" value="INTEGRAL MEMBRANE EFFLUX PROTEIN-RELATED"/>
    <property type="match status" value="1"/>
</dbReference>
<dbReference type="InterPro" id="IPR036259">
    <property type="entry name" value="MFS_trans_sf"/>
</dbReference>
<organism evidence="7 8">
    <name type="scientific">Fictibacillus arsenicus</name>
    <dbReference type="NCBI Taxonomy" id="255247"/>
    <lineage>
        <taxon>Bacteria</taxon>
        <taxon>Bacillati</taxon>
        <taxon>Bacillota</taxon>
        <taxon>Bacilli</taxon>
        <taxon>Bacillales</taxon>
        <taxon>Fictibacillaceae</taxon>
        <taxon>Fictibacillus</taxon>
    </lineage>
</organism>
<feature type="transmembrane region" description="Helical" evidence="6">
    <location>
        <begin position="44"/>
        <end position="65"/>
    </location>
</feature>
<dbReference type="PANTHER" id="PTHR23513:SF6">
    <property type="entry name" value="MAJOR FACILITATOR SUPERFAMILY ASSOCIATED DOMAIN-CONTAINING PROTEIN"/>
    <property type="match status" value="1"/>
</dbReference>
<evidence type="ECO:0000256" key="1">
    <source>
        <dbReference type="ARBA" id="ARBA00004651"/>
    </source>
</evidence>
<dbReference type="SUPFAM" id="SSF103473">
    <property type="entry name" value="MFS general substrate transporter"/>
    <property type="match status" value="1"/>
</dbReference>
<keyword evidence="5 6" id="KW-0472">Membrane</keyword>
<feature type="transmembrane region" description="Helical" evidence="6">
    <location>
        <begin position="258"/>
        <end position="280"/>
    </location>
</feature>
<evidence type="ECO:0000256" key="5">
    <source>
        <dbReference type="ARBA" id="ARBA00023136"/>
    </source>
</evidence>
<keyword evidence="4 6" id="KW-1133">Transmembrane helix</keyword>
<accession>A0A1B1Z0M7</accession>
<comment type="subcellular location">
    <subcellularLocation>
        <location evidence="1">Cell membrane</location>
        <topology evidence="1">Multi-pass membrane protein</topology>
    </subcellularLocation>
</comment>
<evidence type="ECO:0000256" key="6">
    <source>
        <dbReference type="SAM" id="Phobius"/>
    </source>
</evidence>
<evidence type="ECO:0000256" key="2">
    <source>
        <dbReference type="ARBA" id="ARBA00022475"/>
    </source>
</evidence>
<dbReference type="Gene3D" id="1.20.1250.20">
    <property type="entry name" value="MFS general substrate transporter like domains"/>
    <property type="match status" value="1"/>
</dbReference>
<evidence type="ECO:0000256" key="3">
    <source>
        <dbReference type="ARBA" id="ARBA00022692"/>
    </source>
</evidence>
<evidence type="ECO:0000256" key="4">
    <source>
        <dbReference type="ARBA" id="ARBA00022989"/>
    </source>
</evidence>
<name>A0A1B1Z0M7_9BACL</name>
<evidence type="ECO:0008006" key="9">
    <source>
        <dbReference type="Google" id="ProtNLM"/>
    </source>
</evidence>
<keyword evidence="2" id="KW-1003">Cell membrane</keyword>
<sequence length="413" mass="44808">MGFHRVFKNSNLVILWVSQLFSAIGDHLYVVAITWIAIKELGASAAYVIGAGTFSALFFGILGGIYADRWNRHRTMIITDILRALFVGLLPFIEWYSTLTVWHLVIISVIVSGLGTFFNPSLQASLPSLCRDSELLQQTNALMDTTHRLARIFGPGLTGAFLGFLPLPHFFTLDAVTFILSAIALVIISKAFVQKSETKKMNYEQKSPLIDFKIAISLLKNHKVLLWASISLGMVNLCWGAVYMVGVPLFTEQILKESAGAFGLIGGAYGIGNLLSLFAAGTLKRSILFMYAGHLILGAGFIVIASTDSLSVALIGAVIAAFGSPMGDIMLLTMIQTDFPETHIGKIYSFRALIGGLGLAMGTFIASFTYKLASIPSNMIIFSMVIIAVGAIGILRVSWIRNQPLPIAAKFTK</sequence>
<dbReference type="STRING" id="255247.ABE41_003365"/>
<protein>
    <recommendedName>
        <fullName evidence="9">Major facilitator superfamily (MFS) profile domain-containing protein</fullName>
    </recommendedName>
</protein>
<dbReference type="GO" id="GO:0005886">
    <property type="term" value="C:plasma membrane"/>
    <property type="evidence" value="ECO:0007669"/>
    <property type="project" value="UniProtKB-SubCell"/>
</dbReference>
<dbReference type="GO" id="GO:0022857">
    <property type="term" value="F:transmembrane transporter activity"/>
    <property type="evidence" value="ECO:0007669"/>
    <property type="project" value="InterPro"/>
</dbReference>
<dbReference type="RefSeq" id="WP_066286496.1">
    <property type="nucleotide sequence ID" value="NZ_CP016761.1"/>
</dbReference>
<evidence type="ECO:0000313" key="7">
    <source>
        <dbReference type="EMBL" id="ANX11032.1"/>
    </source>
</evidence>
<proteinExistence type="predicted"/>
<dbReference type="Proteomes" id="UP000077412">
    <property type="component" value="Chromosome"/>
</dbReference>
<gene>
    <name evidence="7" type="ORF">ABE41_003365</name>
</gene>
<reference evidence="7 8" key="1">
    <citation type="submission" date="2016-08" db="EMBL/GenBank/DDBJ databases">
        <title>Complete genome sequence of Fictibacillus arsenicus G25-54, a strain with toxicity to nematodes and a potential arsenic-resistance activity.</title>
        <authorList>
            <person name="Zheng Z."/>
        </authorList>
    </citation>
    <scope>NUCLEOTIDE SEQUENCE [LARGE SCALE GENOMIC DNA]</scope>
    <source>
        <strain evidence="7 8">G25-54</strain>
    </source>
</reference>
<dbReference type="AlphaFoldDB" id="A0A1B1Z0M7"/>
<feature type="transmembrane region" description="Helical" evidence="6">
    <location>
        <begin position="99"/>
        <end position="118"/>
    </location>
</feature>
<dbReference type="InterPro" id="IPR011701">
    <property type="entry name" value="MFS"/>
</dbReference>
<feature type="transmembrane region" description="Helical" evidence="6">
    <location>
        <begin position="380"/>
        <end position="399"/>
    </location>
</feature>
<keyword evidence="3 6" id="KW-0812">Transmembrane</keyword>